<feature type="region of interest" description="Disordered" evidence="9">
    <location>
        <begin position="663"/>
        <end position="698"/>
    </location>
</feature>
<evidence type="ECO:0000256" key="5">
    <source>
        <dbReference type="ARBA" id="ARBA00022853"/>
    </source>
</evidence>
<keyword evidence="5" id="KW-0156">Chromatin regulator</keyword>
<keyword evidence="7" id="KW-0804">Transcription</keyword>
<dbReference type="EC" id="3.5.1.98" evidence="3"/>
<dbReference type="InterPro" id="IPR037138">
    <property type="entry name" value="His_deacetylse_dom_sf"/>
</dbReference>
<keyword evidence="6" id="KW-0805">Transcription regulation</keyword>
<keyword evidence="4" id="KW-0378">Hydrolase</keyword>
<dbReference type="Gene3D" id="3.40.800.20">
    <property type="entry name" value="Histone deacetylase domain"/>
    <property type="match status" value="1"/>
</dbReference>
<feature type="region of interest" description="Disordered" evidence="9">
    <location>
        <begin position="1"/>
        <end position="32"/>
    </location>
</feature>
<dbReference type="InterPro" id="IPR000286">
    <property type="entry name" value="HDACs"/>
</dbReference>
<dbReference type="PANTHER" id="PTHR10625">
    <property type="entry name" value="HISTONE DEACETYLASE HDAC1-RELATED"/>
    <property type="match status" value="1"/>
</dbReference>
<organism evidence="11 12">
    <name type="scientific">Lophiostoma macrostomum CBS 122681</name>
    <dbReference type="NCBI Taxonomy" id="1314788"/>
    <lineage>
        <taxon>Eukaryota</taxon>
        <taxon>Fungi</taxon>
        <taxon>Dikarya</taxon>
        <taxon>Ascomycota</taxon>
        <taxon>Pezizomycotina</taxon>
        <taxon>Dothideomycetes</taxon>
        <taxon>Pleosporomycetidae</taxon>
        <taxon>Pleosporales</taxon>
        <taxon>Lophiostomataceae</taxon>
        <taxon>Lophiostoma</taxon>
    </lineage>
</organism>
<sequence length="698" mass="78733">MASDSSDDLDSLDETYEWNDNTDIDEEHISSSSAGYANRNLALRLKKEFGEGTNAIDRPRRGAARVTNYYAATPVKKSSTAHVSAIRPSTSQSSASDELQNYGSVDCWNPRLNPRWARRLAEERRPHSFKDPFIPTADDVRRWRAEFAKDPPRPYRGPYTDFDGNIRKGLSGKGKQPAGQTMRDSGYLGASNIRMSANGHNGHSNNIVEEYLSPADIFCDDFQAFKARSDAEKQEIIRREAEEYAMEKPKGYSVSFHYNPHVEYHHFGSSHPMKPWRLTLTKQLIMAYGLEYTMDLYEPRPASFEELAIFHDREYLSFLSHVTPQNMKPDDQSYLAFGFGGESNDCPVFDGLWNYVSLYSGASMHAAQNLLNNQSDIAINWSGGLHHARKGVASGFCYVNDIVLAIQHLLTQHQRVLYIDIDVHHGDGVEYAFESTDRVFTLSYHKFGIDRTGYPFFPGTGNINEMGPTDPANRGKGHTLNIPIDDGIDDDQYKWLFKTVTGAVVDKYQPNAIVLQSGADSLGGDRLGRFNLNIKAHGFCVETVKGYNRPLLLIGGGGYTPRNVARTWCHETAVCVGASLHNDLPTHIPYIQAFQGEENGGGILYPDLHNTKRHDNLNNVGQLQKLVEQALENLRYLEGAPSVVVNTRGITEEQLMRIREEVEREMEDDRDDRMHLSVEKNRRTRERNVGGRGERGLR</sequence>
<dbReference type="InterPro" id="IPR023696">
    <property type="entry name" value="Ureohydrolase_dom_sf"/>
</dbReference>
<evidence type="ECO:0000256" key="4">
    <source>
        <dbReference type="ARBA" id="ARBA00022801"/>
    </source>
</evidence>
<comment type="similarity">
    <text evidence="2">Belongs to the histone deacetylase family. HD type 1 subfamily.</text>
</comment>
<evidence type="ECO:0000256" key="2">
    <source>
        <dbReference type="ARBA" id="ARBA00006457"/>
    </source>
</evidence>
<dbReference type="GO" id="GO:0040029">
    <property type="term" value="P:epigenetic regulation of gene expression"/>
    <property type="evidence" value="ECO:0007669"/>
    <property type="project" value="TreeGrafter"/>
</dbReference>
<evidence type="ECO:0000256" key="8">
    <source>
        <dbReference type="ARBA" id="ARBA00023242"/>
    </source>
</evidence>
<dbReference type="PRINTS" id="PR01271">
    <property type="entry name" value="HISDACETLASE"/>
</dbReference>
<evidence type="ECO:0000256" key="3">
    <source>
        <dbReference type="ARBA" id="ARBA00012111"/>
    </source>
</evidence>
<evidence type="ECO:0000256" key="7">
    <source>
        <dbReference type="ARBA" id="ARBA00023163"/>
    </source>
</evidence>
<dbReference type="Proteomes" id="UP000799324">
    <property type="component" value="Unassembled WGS sequence"/>
</dbReference>
<dbReference type="InterPro" id="IPR003084">
    <property type="entry name" value="HDAC_I/II"/>
</dbReference>
<evidence type="ECO:0000259" key="10">
    <source>
        <dbReference type="Pfam" id="PF00850"/>
    </source>
</evidence>
<dbReference type="Pfam" id="PF00850">
    <property type="entry name" value="Hist_deacetyl"/>
    <property type="match status" value="1"/>
</dbReference>
<proteinExistence type="inferred from homology"/>
<dbReference type="EMBL" id="MU004380">
    <property type="protein sequence ID" value="KAF2653475.1"/>
    <property type="molecule type" value="Genomic_DNA"/>
</dbReference>
<dbReference type="InterPro" id="IPR023801">
    <property type="entry name" value="His_deacetylse_dom"/>
</dbReference>
<dbReference type="GO" id="GO:0070210">
    <property type="term" value="C:Rpd3L-Expanded complex"/>
    <property type="evidence" value="ECO:0007669"/>
    <property type="project" value="TreeGrafter"/>
</dbReference>
<dbReference type="PANTHER" id="PTHR10625:SF36">
    <property type="entry name" value="HISTONE DEACETYLASE 3"/>
    <property type="match status" value="1"/>
</dbReference>
<comment type="subcellular location">
    <subcellularLocation>
        <location evidence="1">Nucleus</location>
    </subcellularLocation>
</comment>
<keyword evidence="12" id="KW-1185">Reference proteome</keyword>
<evidence type="ECO:0000313" key="11">
    <source>
        <dbReference type="EMBL" id="KAF2653475.1"/>
    </source>
</evidence>
<gene>
    <name evidence="11" type="ORF">K491DRAFT_694648</name>
</gene>
<feature type="region of interest" description="Disordered" evidence="9">
    <location>
        <begin position="152"/>
        <end position="186"/>
    </location>
</feature>
<dbReference type="PRINTS" id="PR01270">
    <property type="entry name" value="HDASUPER"/>
</dbReference>
<evidence type="ECO:0000256" key="9">
    <source>
        <dbReference type="SAM" id="MobiDB-lite"/>
    </source>
</evidence>
<evidence type="ECO:0000256" key="1">
    <source>
        <dbReference type="ARBA" id="ARBA00004123"/>
    </source>
</evidence>
<accession>A0A6A6T0I0</accession>
<feature type="compositionally biased region" description="Acidic residues" evidence="9">
    <location>
        <begin position="1"/>
        <end position="26"/>
    </location>
</feature>
<reference evidence="11" key="1">
    <citation type="journal article" date="2020" name="Stud. Mycol.">
        <title>101 Dothideomycetes genomes: a test case for predicting lifestyles and emergence of pathogens.</title>
        <authorList>
            <person name="Haridas S."/>
            <person name="Albert R."/>
            <person name="Binder M."/>
            <person name="Bloem J."/>
            <person name="Labutti K."/>
            <person name="Salamov A."/>
            <person name="Andreopoulos B."/>
            <person name="Baker S."/>
            <person name="Barry K."/>
            <person name="Bills G."/>
            <person name="Bluhm B."/>
            <person name="Cannon C."/>
            <person name="Castanera R."/>
            <person name="Culley D."/>
            <person name="Daum C."/>
            <person name="Ezra D."/>
            <person name="Gonzalez J."/>
            <person name="Henrissat B."/>
            <person name="Kuo A."/>
            <person name="Liang C."/>
            <person name="Lipzen A."/>
            <person name="Lutzoni F."/>
            <person name="Magnuson J."/>
            <person name="Mondo S."/>
            <person name="Nolan M."/>
            <person name="Ohm R."/>
            <person name="Pangilinan J."/>
            <person name="Park H.-J."/>
            <person name="Ramirez L."/>
            <person name="Alfaro M."/>
            <person name="Sun H."/>
            <person name="Tritt A."/>
            <person name="Yoshinaga Y."/>
            <person name="Zwiers L.-H."/>
            <person name="Turgeon B."/>
            <person name="Goodwin S."/>
            <person name="Spatafora J."/>
            <person name="Crous P."/>
            <person name="Grigoriev I."/>
        </authorList>
    </citation>
    <scope>NUCLEOTIDE SEQUENCE</scope>
    <source>
        <strain evidence="11">CBS 122681</strain>
    </source>
</reference>
<evidence type="ECO:0000313" key="12">
    <source>
        <dbReference type="Proteomes" id="UP000799324"/>
    </source>
</evidence>
<dbReference type="AlphaFoldDB" id="A0A6A6T0I0"/>
<dbReference type="SUPFAM" id="SSF52768">
    <property type="entry name" value="Arginase/deacetylase"/>
    <property type="match status" value="1"/>
</dbReference>
<feature type="domain" description="Histone deacetylase" evidence="10">
    <location>
        <begin position="271"/>
        <end position="574"/>
    </location>
</feature>
<dbReference type="GO" id="GO:0141221">
    <property type="term" value="F:histone deacetylase activity, hydrolytic mechanism"/>
    <property type="evidence" value="ECO:0007669"/>
    <property type="project" value="UniProtKB-EC"/>
</dbReference>
<name>A0A6A6T0I0_9PLEO</name>
<protein>
    <recommendedName>
        <fullName evidence="3">histone deacetylase</fullName>
        <ecNumber evidence="3">3.5.1.98</ecNumber>
    </recommendedName>
</protein>
<feature type="compositionally biased region" description="Basic and acidic residues" evidence="9">
    <location>
        <begin position="671"/>
        <end position="698"/>
    </location>
</feature>
<keyword evidence="8" id="KW-0539">Nucleus</keyword>
<dbReference type="OrthoDB" id="1918432at2759"/>
<evidence type="ECO:0000256" key="6">
    <source>
        <dbReference type="ARBA" id="ARBA00023015"/>
    </source>
</evidence>